<evidence type="ECO:0000256" key="5">
    <source>
        <dbReference type="PIRNR" id="PIRNR028977"/>
    </source>
</evidence>
<dbReference type="Pfam" id="PF07540">
    <property type="entry name" value="NOC3p"/>
    <property type="match status" value="1"/>
</dbReference>
<evidence type="ECO:0000259" key="7">
    <source>
        <dbReference type="Pfam" id="PF03914"/>
    </source>
</evidence>
<feature type="domain" description="CCAAT-binding factor" evidence="7">
    <location>
        <begin position="607"/>
        <end position="762"/>
    </location>
</feature>
<evidence type="ECO:0000256" key="1">
    <source>
        <dbReference type="ARBA" id="ARBA00004604"/>
    </source>
</evidence>
<evidence type="ECO:0000313" key="9">
    <source>
        <dbReference type="EMBL" id="KAJ4808845.1"/>
    </source>
</evidence>
<feature type="domain" description="Nucleolar complex-associated protein 3 N-terminal" evidence="8">
    <location>
        <begin position="238"/>
        <end position="328"/>
    </location>
</feature>
<evidence type="ECO:0000259" key="8">
    <source>
        <dbReference type="Pfam" id="PF07540"/>
    </source>
</evidence>
<feature type="region of interest" description="Disordered" evidence="6">
    <location>
        <begin position="443"/>
        <end position="476"/>
    </location>
</feature>
<dbReference type="InterPro" id="IPR016024">
    <property type="entry name" value="ARM-type_fold"/>
</dbReference>
<comment type="similarity">
    <text evidence="2 5">Belongs to the CBF/MAK21 family.</text>
</comment>
<evidence type="ECO:0000313" key="10">
    <source>
        <dbReference type="Proteomes" id="UP001140206"/>
    </source>
</evidence>
<feature type="compositionally biased region" description="Basic and acidic residues" evidence="6">
    <location>
        <begin position="457"/>
        <end position="476"/>
    </location>
</feature>
<dbReference type="EMBL" id="JAMFTS010000001">
    <property type="protein sequence ID" value="KAJ4808845.1"/>
    <property type="molecule type" value="Genomic_DNA"/>
</dbReference>
<comment type="caution">
    <text evidence="9">The sequence shown here is derived from an EMBL/GenBank/DDBJ whole genome shotgun (WGS) entry which is preliminary data.</text>
</comment>
<reference evidence="9" key="1">
    <citation type="submission" date="2022-08" db="EMBL/GenBank/DDBJ databases">
        <authorList>
            <person name="Marques A."/>
        </authorList>
    </citation>
    <scope>NUCLEOTIDE SEQUENCE</scope>
    <source>
        <strain evidence="9">RhyPub2mFocal</strain>
        <tissue evidence="9">Leaves</tissue>
    </source>
</reference>
<evidence type="ECO:0000256" key="2">
    <source>
        <dbReference type="ARBA" id="ARBA00007797"/>
    </source>
</evidence>
<dbReference type="InterPro" id="IPR016903">
    <property type="entry name" value="Nucleolar_cplx-assoc_3"/>
</dbReference>
<dbReference type="SUPFAM" id="SSF48371">
    <property type="entry name" value="ARM repeat"/>
    <property type="match status" value="1"/>
</dbReference>
<dbReference type="InterPro" id="IPR005612">
    <property type="entry name" value="CCAAT-binding_factor"/>
</dbReference>
<dbReference type="InterPro" id="IPR011501">
    <property type="entry name" value="Noc3_N"/>
</dbReference>
<keyword evidence="4" id="KW-0539">Nucleus</keyword>
<evidence type="ECO:0000256" key="3">
    <source>
        <dbReference type="ARBA" id="ARBA00023054"/>
    </source>
</evidence>
<dbReference type="PANTHER" id="PTHR14428:SF5">
    <property type="entry name" value="NUCLEOLAR COMPLEX PROTEIN 3 HOMOLOG"/>
    <property type="match status" value="1"/>
</dbReference>
<feature type="region of interest" description="Disordered" evidence="6">
    <location>
        <begin position="186"/>
        <end position="215"/>
    </location>
</feature>
<accession>A0AAV8GYR1</accession>
<dbReference type="Pfam" id="PF03914">
    <property type="entry name" value="CBF"/>
    <property type="match status" value="1"/>
</dbReference>
<organism evidence="9 10">
    <name type="scientific">Rhynchospora pubera</name>
    <dbReference type="NCBI Taxonomy" id="906938"/>
    <lineage>
        <taxon>Eukaryota</taxon>
        <taxon>Viridiplantae</taxon>
        <taxon>Streptophyta</taxon>
        <taxon>Embryophyta</taxon>
        <taxon>Tracheophyta</taxon>
        <taxon>Spermatophyta</taxon>
        <taxon>Magnoliopsida</taxon>
        <taxon>Liliopsida</taxon>
        <taxon>Poales</taxon>
        <taxon>Cyperaceae</taxon>
        <taxon>Cyperoideae</taxon>
        <taxon>Rhynchosporeae</taxon>
        <taxon>Rhynchospora</taxon>
    </lineage>
</organism>
<evidence type="ECO:0000256" key="4">
    <source>
        <dbReference type="ARBA" id="ARBA00023242"/>
    </source>
</evidence>
<dbReference type="PANTHER" id="PTHR14428">
    <property type="entry name" value="NUCLEOLAR COMPLEX PROTEIN 3"/>
    <property type="match status" value="1"/>
</dbReference>
<keyword evidence="3" id="KW-0175">Coiled coil</keyword>
<keyword evidence="10" id="KW-1185">Reference proteome</keyword>
<dbReference type="GO" id="GO:0006270">
    <property type="term" value="P:DNA replication initiation"/>
    <property type="evidence" value="ECO:0007669"/>
    <property type="project" value="TreeGrafter"/>
</dbReference>
<dbReference type="GO" id="GO:0005730">
    <property type="term" value="C:nucleolus"/>
    <property type="evidence" value="ECO:0007669"/>
    <property type="project" value="UniProtKB-SubCell"/>
</dbReference>
<dbReference type="Proteomes" id="UP001140206">
    <property type="component" value="Chromosome 1"/>
</dbReference>
<evidence type="ECO:0000256" key="6">
    <source>
        <dbReference type="SAM" id="MobiDB-lite"/>
    </source>
</evidence>
<gene>
    <name evidence="9" type="ORF">LUZ62_021411</name>
</gene>
<comment type="subcellular location">
    <subcellularLocation>
        <location evidence="1 5">Nucleus</location>
        <location evidence="1 5">Nucleolus</location>
    </subcellularLocation>
</comment>
<proteinExistence type="inferred from homology"/>
<protein>
    <submittedName>
        <fullName evidence="9">Nucleolar complex protein 3-like protein</fullName>
    </submittedName>
</protein>
<sequence>MFFLLASKDRIAQWISASDFGSEGRGFDSHSFSVPDFLRRHRNQKMGKRRKVILPPELPPETPDEEFEISDEDVEFFSENRSFTNFLASFDKKKIDKHVTRVADKSEDEIERLYERRNRNNAPLDSRENDLQVDPVDALPIKTLDGKLQYRMTKNVRSEEGNVSTDLTGEEDGEKQGTNLIRLTKAERNKKLKKEKKEAKKLKEDEDIAPNSPKEKLRSEVLKEVEEEISAEESFGAKKIKLAEIGMALLEGPEANIRSLKELLDFCKDRDPQVVKLGLMSMLAVFKDIIPSYRIRELTDKELAMPVSEAVRKTRYYEYTLLRSYKSYLQKLIELQKEAIFKLVAVRCMCTLLEAAPHFNLSEKLLAGTVRNISSSDDVIRKLCCEAIKSLFKNEGKHGGEGTVRAVRLIAQLVKKHNCQLHPDSLEVFLSLRFDEDLGKHENKAEEKNKFTKNKKGKQEPMKHLPPSEKKKSKQELIAKTRGEVYADYKAVSFAPDSEKRQRMQSDTLSAVFETYFRILKHAVDASDPRFMSETSGFHAQPLLAPCLEGLGKFSHLIDLDFMADLMSSLKQLSGFSSGTHLQSKTFNVKNSDSNRSYNGLTVSERLQCCIVAFKIMKSNLDALNVDLQDFFMLLYNLLLEYRPYRDRGEVLAEALKTMLWDGRQHDMQRAAAFIKRLATFSLSFGSSEAMAALATLKQLLQKNTKCRSLLENDAGGGSISGLVVKYQPEATDPYLSGALASVLWELSLLSKHYNPSVSQMASNILSMTNLKPTQNIVNPSLIALNPIQAFWESTVQKELLKPMNAKVPPSLKRKRKREQDTEYYVLDPQKLRNIDSEVIGEEEVKLRFEEHFKVLRDISENERFKGELNRTLASISLYDEFKREKLEKEISVALKSGKKKAKVLVKHSSSS</sequence>
<name>A0AAV8GYR1_9POAL</name>
<dbReference type="GO" id="GO:0003682">
    <property type="term" value="F:chromatin binding"/>
    <property type="evidence" value="ECO:0007669"/>
    <property type="project" value="TreeGrafter"/>
</dbReference>
<feature type="compositionally biased region" description="Basic and acidic residues" evidence="6">
    <location>
        <begin position="186"/>
        <end position="204"/>
    </location>
</feature>
<dbReference type="PIRSF" id="PIRSF028977">
    <property type="entry name" value="Nucleolar_complex_p3"/>
    <property type="match status" value="1"/>
</dbReference>
<dbReference type="AlphaFoldDB" id="A0AAV8GYR1"/>